<feature type="chain" id="PRO_5012188679" evidence="2">
    <location>
        <begin position="16"/>
        <end position="378"/>
    </location>
</feature>
<reference evidence="3 4" key="1">
    <citation type="submission" date="2016-04" db="EMBL/GenBank/DDBJ databases">
        <title>Evolutionary innovation and constraint leading to complex multicellularity in the Ascomycota.</title>
        <authorList>
            <person name="Cisse O."/>
            <person name="Nguyen A."/>
            <person name="Hewitt D.A."/>
            <person name="Jedd G."/>
            <person name="Stajich J.E."/>
        </authorList>
    </citation>
    <scope>NUCLEOTIDE SEQUENCE [LARGE SCALE GENOMIC DNA]</scope>
    <source>
        <strain evidence="3 4">DAH-3</strain>
    </source>
</reference>
<feature type="compositionally biased region" description="Basic and acidic residues" evidence="1">
    <location>
        <begin position="324"/>
        <end position="356"/>
    </location>
</feature>
<organism evidence="3 4">
    <name type="scientific">Neolecta irregularis (strain DAH-3)</name>
    <dbReference type="NCBI Taxonomy" id="1198029"/>
    <lineage>
        <taxon>Eukaryota</taxon>
        <taxon>Fungi</taxon>
        <taxon>Dikarya</taxon>
        <taxon>Ascomycota</taxon>
        <taxon>Taphrinomycotina</taxon>
        <taxon>Neolectales</taxon>
        <taxon>Neolectaceae</taxon>
        <taxon>Neolecta</taxon>
    </lineage>
</organism>
<dbReference type="Proteomes" id="UP000186594">
    <property type="component" value="Unassembled WGS sequence"/>
</dbReference>
<dbReference type="EMBL" id="LXFE01004239">
    <property type="protein sequence ID" value="OLL21802.1"/>
    <property type="molecule type" value="Genomic_DNA"/>
</dbReference>
<accession>A0A1U7LGX6</accession>
<sequence>MLSAPFIVLLGLVAALPVLDPENIQSPDALKDTQNTPTTTEMPPQMTGAMTSTQILEDSFPNQKSPSAWKTPDSQSTIKEPNTRVILPKFVYAPNYKTPNTRAIGLQVVSATNPKAFYYPSDPYGYHNSGRQITEEYVPKPHPDYKAPDYEQYHAEENMGKDFDNGNCVDNPPLSDNDIKPFDDDNCAKITLLSEAEQVEMANKVLADRQARKKEFDEAKNDKEKRLIVAKALDACAELKGWVVKACAATVYDYASDYIPNLDVVTTYVSPFAAVAGAVISNEVDDRLQNYARTAVDLEGSDATITDILTAKLSRPNKASSGESSEKTEKEQGSDKKPSSSGESSKKTEKEQDSVKKPSSSGESSKKTEKEQDPGKKQ</sequence>
<protein>
    <submittedName>
        <fullName evidence="3">Uncharacterized protein</fullName>
    </submittedName>
</protein>
<feature type="region of interest" description="Disordered" evidence="1">
    <location>
        <begin position="314"/>
        <end position="378"/>
    </location>
</feature>
<feature type="compositionally biased region" description="Low complexity" evidence="1">
    <location>
        <begin position="33"/>
        <end position="46"/>
    </location>
</feature>
<keyword evidence="2" id="KW-0732">Signal</keyword>
<comment type="caution">
    <text evidence="3">The sequence shown here is derived from an EMBL/GenBank/DDBJ whole genome shotgun (WGS) entry which is preliminary data.</text>
</comment>
<feature type="signal peptide" evidence="2">
    <location>
        <begin position="1"/>
        <end position="15"/>
    </location>
</feature>
<dbReference type="AlphaFoldDB" id="A0A1U7LGX6"/>
<feature type="region of interest" description="Disordered" evidence="1">
    <location>
        <begin position="23"/>
        <end position="46"/>
    </location>
</feature>
<evidence type="ECO:0000313" key="3">
    <source>
        <dbReference type="EMBL" id="OLL21802.1"/>
    </source>
</evidence>
<evidence type="ECO:0000313" key="4">
    <source>
        <dbReference type="Proteomes" id="UP000186594"/>
    </source>
</evidence>
<proteinExistence type="predicted"/>
<evidence type="ECO:0000256" key="1">
    <source>
        <dbReference type="SAM" id="MobiDB-lite"/>
    </source>
</evidence>
<gene>
    <name evidence="3" type="ORF">NEOLI_001019</name>
</gene>
<keyword evidence="4" id="KW-1185">Reference proteome</keyword>
<name>A0A1U7LGX6_NEOID</name>
<feature type="compositionally biased region" description="Basic and acidic residues" evidence="1">
    <location>
        <begin position="364"/>
        <end position="378"/>
    </location>
</feature>
<evidence type="ECO:0000256" key="2">
    <source>
        <dbReference type="SAM" id="SignalP"/>
    </source>
</evidence>